<proteinExistence type="inferred from homology"/>
<dbReference type="Pfam" id="PF14520">
    <property type="entry name" value="HHH_5"/>
    <property type="match status" value="1"/>
</dbReference>
<gene>
    <name evidence="6" type="primary">ruvA</name>
    <name evidence="8" type="ORF">IV73_GL000828</name>
</gene>
<accession>A0A0R2JJZ2</accession>
<dbReference type="InterPro" id="IPR013849">
    <property type="entry name" value="DNA_helicase_Holl-junc_RuvA_I"/>
</dbReference>
<dbReference type="STRING" id="1616.IV73_GL000828"/>
<comment type="caution">
    <text evidence="6">Lacks conserved residue(s) required for the propagation of feature annotation.</text>
</comment>
<keyword evidence="4 6" id="KW-0233">DNA recombination</keyword>
<dbReference type="Proteomes" id="UP000051655">
    <property type="component" value="Unassembled WGS sequence"/>
</dbReference>
<evidence type="ECO:0000256" key="2">
    <source>
        <dbReference type="ARBA" id="ARBA00022763"/>
    </source>
</evidence>
<comment type="subcellular location">
    <subcellularLocation>
        <location evidence="6">Cytoplasm</location>
    </subcellularLocation>
</comment>
<evidence type="ECO:0000256" key="3">
    <source>
        <dbReference type="ARBA" id="ARBA00023125"/>
    </source>
</evidence>
<comment type="caution">
    <text evidence="8">The sequence shown here is derived from an EMBL/GenBank/DDBJ whole genome shotgun (WGS) entry which is preliminary data.</text>
</comment>
<dbReference type="Gene3D" id="1.10.150.20">
    <property type="entry name" value="5' to 3' exonuclease, C-terminal subdomain"/>
    <property type="match status" value="1"/>
</dbReference>
<keyword evidence="5 6" id="KW-0234">DNA repair</keyword>
<dbReference type="OrthoDB" id="5293449at2"/>
<dbReference type="RefSeq" id="WP_057755169.1">
    <property type="nucleotide sequence ID" value="NZ_JQBP01000003.1"/>
</dbReference>
<dbReference type="PATRIC" id="fig|1616.3.peg.848"/>
<feature type="region of interest" description="Domain III" evidence="6">
    <location>
        <begin position="152"/>
        <end position="197"/>
    </location>
</feature>
<dbReference type="Gene3D" id="2.40.50.140">
    <property type="entry name" value="Nucleic acid-binding proteins"/>
    <property type="match status" value="1"/>
</dbReference>
<dbReference type="AlphaFoldDB" id="A0A0R2JJZ2"/>
<dbReference type="GO" id="GO:0009379">
    <property type="term" value="C:Holliday junction helicase complex"/>
    <property type="evidence" value="ECO:0007669"/>
    <property type="project" value="InterPro"/>
</dbReference>
<dbReference type="Pfam" id="PF01330">
    <property type="entry name" value="RuvA_N"/>
    <property type="match status" value="1"/>
</dbReference>
<organism evidence="8 9">
    <name type="scientific">Weissella kandleri</name>
    <dbReference type="NCBI Taxonomy" id="1616"/>
    <lineage>
        <taxon>Bacteria</taxon>
        <taxon>Bacillati</taxon>
        <taxon>Bacillota</taxon>
        <taxon>Bacilli</taxon>
        <taxon>Lactobacillales</taxon>
        <taxon>Lactobacillaceae</taxon>
        <taxon>Weissella</taxon>
    </lineage>
</organism>
<keyword evidence="3 6" id="KW-0238">DNA-binding</keyword>
<feature type="domain" description="Helix-hairpin-helix DNA-binding motif class 1" evidence="7">
    <location>
        <begin position="105"/>
        <end position="124"/>
    </location>
</feature>
<name>A0A0R2JJZ2_9LACO</name>
<evidence type="ECO:0000256" key="1">
    <source>
        <dbReference type="ARBA" id="ARBA00022490"/>
    </source>
</evidence>
<comment type="subunit">
    <text evidence="6">Homotetramer. Forms an RuvA(8)-RuvB(12)-Holliday junction (HJ) complex. HJ DNA is sandwiched between 2 RuvA tetramers; dsDNA enters through RuvA and exits via RuvB. An RuvB hexamer assembles on each DNA strand where it exits the tetramer. Each RuvB hexamer is contacted by two RuvA subunits (via domain III) on 2 adjacent RuvB subunits; this complex drives branch migration. In the full resolvosome a probable DNA-RuvA(4)-RuvB(12)-RuvC(2) complex forms which resolves the HJ.</text>
</comment>
<evidence type="ECO:0000256" key="6">
    <source>
        <dbReference type="HAMAP-Rule" id="MF_00031"/>
    </source>
</evidence>
<dbReference type="GO" id="GO:0000400">
    <property type="term" value="F:four-way junction DNA binding"/>
    <property type="evidence" value="ECO:0007669"/>
    <property type="project" value="UniProtKB-UniRule"/>
</dbReference>
<dbReference type="GO" id="GO:0009378">
    <property type="term" value="F:four-way junction helicase activity"/>
    <property type="evidence" value="ECO:0007669"/>
    <property type="project" value="InterPro"/>
</dbReference>
<evidence type="ECO:0000313" key="8">
    <source>
        <dbReference type="EMBL" id="KRN75068.1"/>
    </source>
</evidence>
<sequence length="197" mass="21430">MYEYLKGIITVLAPKFVVIEVAGVGYRVVMGNPYRFTIGQEVQLFVEQVVREDAITLYGFQTVDEKNLFDQLLAVSGIGPKSALAILANADHSGLVQAIVAGNINYLTKFPGIGKKTAQQMVLDLQNNLSKLPFDFQNIEGVAAPVVSTNPALDDALEALRALGYGDREVKKVEKALQQQPDKTTSDYISAGLKLLV</sequence>
<dbReference type="GO" id="GO:0006310">
    <property type="term" value="P:DNA recombination"/>
    <property type="evidence" value="ECO:0007669"/>
    <property type="project" value="UniProtKB-UniRule"/>
</dbReference>
<dbReference type="SUPFAM" id="SSF46929">
    <property type="entry name" value="DNA helicase RuvA subunit, C-terminal domain"/>
    <property type="match status" value="1"/>
</dbReference>
<feature type="domain" description="Helix-hairpin-helix DNA-binding motif class 1" evidence="7">
    <location>
        <begin position="70"/>
        <end position="89"/>
    </location>
</feature>
<dbReference type="GO" id="GO:0005524">
    <property type="term" value="F:ATP binding"/>
    <property type="evidence" value="ECO:0007669"/>
    <property type="project" value="InterPro"/>
</dbReference>
<dbReference type="HAMAP" id="MF_00031">
    <property type="entry name" value="DNA_HJ_migration_RuvA"/>
    <property type="match status" value="1"/>
</dbReference>
<evidence type="ECO:0000256" key="4">
    <source>
        <dbReference type="ARBA" id="ARBA00023172"/>
    </source>
</evidence>
<comment type="function">
    <text evidence="6">The RuvA-RuvB-RuvC complex processes Holliday junction (HJ) DNA during genetic recombination and DNA repair, while the RuvA-RuvB complex plays an important role in the rescue of blocked DNA replication forks via replication fork reversal (RFR). RuvA specifically binds to HJ cruciform DNA, conferring on it an open structure. The RuvB hexamer acts as an ATP-dependent pump, pulling dsDNA into and through the RuvAB complex. HJ branch migration allows RuvC to scan DNA until it finds its consensus sequence, where it cleaves and resolves the cruciform DNA.</text>
</comment>
<dbReference type="GO" id="GO:0048476">
    <property type="term" value="C:Holliday junction resolvase complex"/>
    <property type="evidence" value="ECO:0007669"/>
    <property type="project" value="UniProtKB-UniRule"/>
</dbReference>
<comment type="similarity">
    <text evidence="6">Belongs to the RuvA family.</text>
</comment>
<dbReference type="InterPro" id="IPR036267">
    <property type="entry name" value="RuvA_C_sf"/>
</dbReference>
<dbReference type="SUPFAM" id="SSF50249">
    <property type="entry name" value="Nucleic acid-binding proteins"/>
    <property type="match status" value="1"/>
</dbReference>
<dbReference type="InterPro" id="IPR010994">
    <property type="entry name" value="RuvA_2-like"/>
</dbReference>
<protein>
    <recommendedName>
        <fullName evidence="6">Holliday junction branch migration complex subunit RuvA</fullName>
    </recommendedName>
</protein>
<dbReference type="Pfam" id="PF07499">
    <property type="entry name" value="RuvA_C"/>
    <property type="match status" value="1"/>
</dbReference>
<reference evidence="8 9" key="1">
    <citation type="journal article" date="2015" name="Genome Announc.">
        <title>Expanding the biotechnology potential of lactobacilli through comparative genomics of 213 strains and associated genera.</title>
        <authorList>
            <person name="Sun Z."/>
            <person name="Harris H.M."/>
            <person name="McCann A."/>
            <person name="Guo C."/>
            <person name="Argimon S."/>
            <person name="Zhang W."/>
            <person name="Yang X."/>
            <person name="Jeffery I.B."/>
            <person name="Cooney J.C."/>
            <person name="Kagawa T.F."/>
            <person name="Liu W."/>
            <person name="Song Y."/>
            <person name="Salvetti E."/>
            <person name="Wrobel A."/>
            <person name="Rasinkangas P."/>
            <person name="Parkhill J."/>
            <person name="Rea M.C."/>
            <person name="O'Sullivan O."/>
            <person name="Ritari J."/>
            <person name="Douillard F.P."/>
            <person name="Paul Ross R."/>
            <person name="Yang R."/>
            <person name="Briner A.E."/>
            <person name="Felis G.E."/>
            <person name="de Vos W.M."/>
            <person name="Barrangou R."/>
            <person name="Klaenhammer T.R."/>
            <person name="Caufield P.W."/>
            <person name="Cui Y."/>
            <person name="Zhang H."/>
            <person name="O'Toole P.W."/>
        </authorList>
    </citation>
    <scope>NUCLEOTIDE SEQUENCE [LARGE SCALE GENOMIC DNA]</scope>
    <source>
        <strain evidence="8 9">DSM 20593</strain>
    </source>
</reference>
<dbReference type="Gene3D" id="1.10.8.10">
    <property type="entry name" value="DNA helicase RuvA subunit, C-terminal domain"/>
    <property type="match status" value="1"/>
</dbReference>
<dbReference type="InterPro" id="IPR003583">
    <property type="entry name" value="Hlx-hairpin-Hlx_DNA-bd_motif"/>
</dbReference>
<dbReference type="InterPro" id="IPR011114">
    <property type="entry name" value="RuvA_C"/>
</dbReference>
<dbReference type="GO" id="GO:0006281">
    <property type="term" value="P:DNA repair"/>
    <property type="evidence" value="ECO:0007669"/>
    <property type="project" value="UniProtKB-UniRule"/>
</dbReference>
<dbReference type="NCBIfam" id="TIGR00084">
    <property type="entry name" value="ruvA"/>
    <property type="match status" value="1"/>
</dbReference>
<dbReference type="EMBL" id="JQBP01000003">
    <property type="protein sequence ID" value="KRN75068.1"/>
    <property type="molecule type" value="Genomic_DNA"/>
</dbReference>
<comment type="domain">
    <text evidence="6">Has three domains with a flexible linker between the domains II and III and assumes an 'L' shape. Domain III is highly mobile and contacts RuvB.</text>
</comment>
<evidence type="ECO:0000256" key="5">
    <source>
        <dbReference type="ARBA" id="ARBA00023204"/>
    </source>
</evidence>
<keyword evidence="1 6" id="KW-0963">Cytoplasm</keyword>
<dbReference type="SMART" id="SM00278">
    <property type="entry name" value="HhH1"/>
    <property type="match status" value="2"/>
</dbReference>
<dbReference type="SUPFAM" id="SSF47781">
    <property type="entry name" value="RuvA domain 2-like"/>
    <property type="match status" value="1"/>
</dbReference>
<dbReference type="CDD" id="cd14332">
    <property type="entry name" value="UBA_RuvA_C"/>
    <property type="match status" value="1"/>
</dbReference>
<dbReference type="GO" id="GO:0005737">
    <property type="term" value="C:cytoplasm"/>
    <property type="evidence" value="ECO:0007669"/>
    <property type="project" value="UniProtKB-SubCell"/>
</dbReference>
<keyword evidence="9" id="KW-1185">Reference proteome</keyword>
<evidence type="ECO:0000313" key="9">
    <source>
        <dbReference type="Proteomes" id="UP000051655"/>
    </source>
</evidence>
<keyword evidence="2 6" id="KW-0227">DNA damage</keyword>
<dbReference type="InterPro" id="IPR012340">
    <property type="entry name" value="NA-bd_OB-fold"/>
</dbReference>
<dbReference type="InterPro" id="IPR000085">
    <property type="entry name" value="RuvA"/>
</dbReference>
<evidence type="ECO:0000259" key="7">
    <source>
        <dbReference type="SMART" id="SM00278"/>
    </source>
</evidence>